<evidence type="ECO:0000256" key="1">
    <source>
        <dbReference type="ARBA" id="ARBA00004127"/>
    </source>
</evidence>
<evidence type="ECO:0000313" key="7">
    <source>
        <dbReference type="EMBL" id="KAJ4469417.1"/>
    </source>
</evidence>
<dbReference type="GO" id="GO:0043007">
    <property type="term" value="P:maintenance of rDNA"/>
    <property type="evidence" value="ECO:0007669"/>
    <property type="project" value="TreeGrafter"/>
</dbReference>
<protein>
    <recommendedName>
        <fullName evidence="9">Nuclear rim protein 1</fullName>
    </recommendedName>
</protein>
<evidence type="ECO:0000313" key="8">
    <source>
        <dbReference type="Proteomes" id="UP001150238"/>
    </source>
</evidence>
<dbReference type="PANTHER" id="PTHR28293:SF1">
    <property type="entry name" value="NUCLEAR RIM PROTEIN 1"/>
    <property type="match status" value="1"/>
</dbReference>
<reference evidence="7" key="2">
    <citation type="journal article" date="2023" name="Proc. Natl. Acad. Sci. U.S.A.">
        <title>A global phylogenomic analysis of the shiitake genus Lentinula.</title>
        <authorList>
            <person name="Sierra-Patev S."/>
            <person name="Min B."/>
            <person name="Naranjo-Ortiz M."/>
            <person name="Looney B."/>
            <person name="Konkel Z."/>
            <person name="Slot J.C."/>
            <person name="Sakamoto Y."/>
            <person name="Steenwyk J.L."/>
            <person name="Rokas A."/>
            <person name="Carro J."/>
            <person name="Camarero S."/>
            <person name="Ferreira P."/>
            <person name="Molpeceres G."/>
            <person name="Ruiz-Duenas F.J."/>
            <person name="Serrano A."/>
            <person name="Henrissat B."/>
            <person name="Drula E."/>
            <person name="Hughes K.W."/>
            <person name="Mata J.L."/>
            <person name="Ishikawa N.K."/>
            <person name="Vargas-Isla R."/>
            <person name="Ushijima S."/>
            <person name="Smith C.A."/>
            <person name="Donoghue J."/>
            <person name="Ahrendt S."/>
            <person name="Andreopoulos W."/>
            <person name="He G."/>
            <person name="LaButti K."/>
            <person name="Lipzen A."/>
            <person name="Ng V."/>
            <person name="Riley R."/>
            <person name="Sandor L."/>
            <person name="Barry K."/>
            <person name="Martinez A.T."/>
            <person name="Xiao Y."/>
            <person name="Gibbons J.G."/>
            <person name="Terashima K."/>
            <person name="Grigoriev I.V."/>
            <person name="Hibbett D."/>
        </authorList>
    </citation>
    <scope>NUCLEOTIDE SEQUENCE</scope>
    <source>
        <strain evidence="7">Sp2 HRB7682 ss15</strain>
    </source>
</reference>
<evidence type="ECO:0000256" key="3">
    <source>
        <dbReference type="ARBA" id="ARBA00022989"/>
    </source>
</evidence>
<accession>A0A9W8ZYZ1</accession>
<dbReference type="GO" id="GO:0012505">
    <property type="term" value="C:endomembrane system"/>
    <property type="evidence" value="ECO:0007669"/>
    <property type="project" value="UniProtKB-SubCell"/>
</dbReference>
<dbReference type="AlphaFoldDB" id="A0A9W8ZYZ1"/>
<evidence type="ECO:0000256" key="4">
    <source>
        <dbReference type="ARBA" id="ARBA00023136"/>
    </source>
</evidence>
<organism evidence="7 8">
    <name type="scientific">Lentinula lateritia</name>
    <dbReference type="NCBI Taxonomy" id="40482"/>
    <lineage>
        <taxon>Eukaryota</taxon>
        <taxon>Fungi</taxon>
        <taxon>Dikarya</taxon>
        <taxon>Basidiomycota</taxon>
        <taxon>Agaricomycotina</taxon>
        <taxon>Agaricomycetes</taxon>
        <taxon>Agaricomycetidae</taxon>
        <taxon>Agaricales</taxon>
        <taxon>Marasmiineae</taxon>
        <taxon>Omphalotaceae</taxon>
        <taxon>Lentinula</taxon>
    </lineage>
</organism>
<dbReference type="Pfam" id="PF10332">
    <property type="entry name" value="DUF2418"/>
    <property type="match status" value="1"/>
</dbReference>
<feature type="transmembrane region" description="Helical" evidence="6">
    <location>
        <begin position="186"/>
        <end position="207"/>
    </location>
</feature>
<feature type="compositionally biased region" description="Low complexity" evidence="5">
    <location>
        <begin position="52"/>
        <end position="64"/>
    </location>
</feature>
<dbReference type="PANTHER" id="PTHR28293">
    <property type="entry name" value="NUCLEAR RIM PROTEIN 1"/>
    <property type="match status" value="1"/>
</dbReference>
<keyword evidence="4 6" id="KW-0472">Membrane</keyword>
<evidence type="ECO:0000256" key="5">
    <source>
        <dbReference type="SAM" id="MobiDB-lite"/>
    </source>
</evidence>
<gene>
    <name evidence="7" type="ORF">C8J55DRAFT_460296</name>
</gene>
<feature type="region of interest" description="Disordered" evidence="5">
    <location>
        <begin position="1"/>
        <end position="106"/>
    </location>
</feature>
<evidence type="ECO:0000256" key="2">
    <source>
        <dbReference type="ARBA" id="ARBA00022692"/>
    </source>
</evidence>
<feature type="compositionally biased region" description="Polar residues" evidence="5">
    <location>
        <begin position="8"/>
        <end position="30"/>
    </location>
</feature>
<keyword evidence="3 6" id="KW-1133">Transmembrane helix</keyword>
<evidence type="ECO:0000256" key="6">
    <source>
        <dbReference type="SAM" id="Phobius"/>
    </source>
</evidence>
<evidence type="ECO:0008006" key="9">
    <source>
        <dbReference type="Google" id="ProtNLM"/>
    </source>
</evidence>
<dbReference type="InterPro" id="IPR018819">
    <property type="entry name" value="Nur1/Mug154"/>
</dbReference>
<keyword evidence="2 6" id="KW-0812">Transmembrane</keyword>
<reference evidence="7" key="1">
    <citation type="submission" date="2022-08" db="EMBL/GenBank/DDBJ databases">
        <authorList>
            <consortium name="DOE Joint Genome Institute"/>
            <person name="Min B."/>
            <person name="Riley R."/>
            <person name="Sierra-Patev S."/>
            <person name="Naranjo-Ortiz M."/>
            <person name="Looney B."/>
            <person name="Konkel Z."/>
            <person name="Slot J.C."/>
            <person name="Sakamoto Y."/>
            <person name="Steenwyk J.L."/>
            <person name="Rokas A."/>
            <person name="Carro J."/>
            <person name="Camarero S."/>
            <person name="Ferreira P."/>
            <person name="Molpeceres G."/>
            <person name="Ruiz-Duenas F.J."/>
            <person name="Serrano A."/>
            <person name="Henrissat B."/>
            <person name="Drula E."/>
            <person name="Hughes K.W."/>
            <person name="Mata J.L."/>
            <person name="Ishikawa N.K."/>
            <person name="Vargas-Isla R."/>
            <person name="Ushijima S."/>
            <person name="Smith C.A."/>
            <person name="Ahrendt S."/>
            <person name="Andreopoulos W."/>
            <person name="He G."/>
            <person name="Labutti K."/>
            <person name="Lipzen A."/>
            <person name="Ng V."/>
            <person name="Sandor L."/>
            <person name="Barry K."/>
            <person name="Martinez A.T."/>
            <person name="Xiao Y."/>
            <person name="Gibbons J.G."/>
            <person name="Terashima K."/>
            <person name="Hibbett D.S."/>
            <person name="Grigoriev I.V."/>
        </authorList>
    </citation>
    <scope>NUCLEOTIDE SEQUENCE</scope>
    <source>
        <strain evidence="7">Sp2 HRB7682 ss15</strain>
    </source>
</reference>
<dbReference type="GO" id="GO:0007096">
    <property type="term" value="P:regulation of exit from mitosis"/>
    <property type="evidence" value="ECO:0007669"/>
    <property type="project" value="TreeGrafter"/>
</dbReference>
<comment type="caution">
    <text evidence="7">The sequence shown here is derived from an EMBL/GenBank/DDBJ whole genome shotgun (WGS) entry which is preliminary data.</text>
</comment>
<dbReference type="EMBL" id="JANVFS010000035">
    <property type="protein sequence ID" value="KAJ4469417.1"/>
    <property type="molecule type" value="Genomic_DNA"/>
</dbReference>
<proteinExistence type="predicted"/>
<sequence length="390" mass="43481">MALRRFAQANNASTASPNRSGASSNASPASVTPGLPVTPKPRGCVSIGIHQSPASTPSLSSSIPFDWEAARSRRPPPYATPSQNRSRGGRNSGSNSSSLNGTPARKAVVKKKSIVEKVTSIPSQIAFEISQFPNNLPLPTSRTSACVIGGFLHFLHLCVRVSQARSAQSSDLEWNEMLRETEGRSWFDWTMPMTLFLITASVTNAVYTFTRIKLYRLYRRVEPVSSPNAKFVDSDDLDFDKLEPPSLAVRFRAGAWNALIAFWRFLLGLKPSTKLPSSTRKSTRVQQLQIWTPGDLEMMLFNIYSPVHALLWMATNSSNWIIMLLIMGTVGLQLNTMMLSYKTLIKDKDILHAEVMNEYNEGFVYPRINPIRKDVAIMTHQSEVVNVWED</sequence>
<name>A0A9W8ZYZ1_9AGAR</name>
<dbReference type="Proteomes" id="UP001150238">
    <property type="component" value="Unassembled WGS sequence"/>
</dbReference>
<comment type="subcellular location">
    <subcellularLocation>
        <location evidence="1">Endomembrane system</location>
        <topology evidence="1">Multi-pass membrane protein</topology>
    </subcellularLocation>
</comment>